<dbReference type="Proteomes" id="UP000257030">
    <property type="component" value="Unassembled WGS sequence"/>
</dbReference>
<feature type="domain" description="NUMOD4" evidence="1">
    <location>
        <begin position="41"/>
        <end position="88"/>
    </location>
</feature>
<dbReference type="Gene3D" id="3.90.75.20">
    <property type="match status" value="3"/>
</dbReference>
<evidence type="ECO:0000259" key="1">
    <source>
        <dbReference type="Pfam" id="PF07463"/>
    </source>
</evidence>
<organism evidence="2 3">
    <name type="scientific">Chryseobacterium elymi</name>
    <dbReference type="NCBI Taxonomy" id="395936"/>
    <lineage>
        <taxon>Bacteria</taxon>
        <taxon>Pseudomonadati</taxon>
        <taxon>Bacteroidota</taxon>
        <taxon>Flavobacteriia</taxon>
        <taxon>Flavobacteriales</taxon>
        <taxon>Weeksellaceae</taxon>
        <taxon>Chryseobacterium group</taxon>
        <taxon>Chryseobacterium</taxon>
    </lineage>
</organism>
<dbReference type="AlphaFoldDB" id="A0A3D9DFK3"/>
<dbReference type="InterPro" id="IPR036388">
    <property type="entry name" value="WH-like_DNA-bd_sf"/>
</dbReference>
<dbReference type="Gene3D" id="1.10.10.10">
    <property type="entry name" value="Winged helix-like DNA-binding domain superfamily/Winged helix DNA-binding domain"/>
    <property type="match status" value="1"/>
</dbReference>
<reference evidence="2 3" key="1">
    <citation type="journal article" date="2010" name="Syst. Appl. Microbiol.">
        <title>Four new species of Chryseobacterium from the rhizosphere of coastal sand dune plants, Chryseobacterium elymi sp. nov., Chryseobacterium hagamense sp. nov., Chryseobacterium lathyri sp. nov. and Chryseobacterium rhizosphaerae sp. nov.</title>
        <authorList>
            <person name="Cho S.H."/>
            <person name="Lee K.S."/>
            <person name="Shin D.S."/>
            <person name="Han J.H."/>
            <person name="Park K.S."/>
            <person name="Lee C.H."/>
            <person name="Park K.H."/>
            <person name="Kim S.B."/>
        </authorList>
    </citation>
    <scope>NUCLEOTIDE SEQUENCE [LARGE SCALE GENOMIC DNA]</scope>
    <source>
        <strain evidence="2 3">KCTC 22547</strain>
    </source>
</reference>
<name>A0A3D9DFK3_9FLAO</name>
<sequence length="566" mass="66715">MNYIKIISNKNFQLMKLPTELGDKYIETVLSNLSLEDLPGEEWKLIEGFENYSISNYGRVKSLERWVPNPQGGKQKILDRIMKLQALKYFNKYLNAHFYNVRCNLSIEGKSYGKSVARLVYYHFVEKFDMDDHSFLISFKDDNRFNVHFSNLEKLTVSKLHSKSLSAGRGKKGNYQQAVSQYTVHGDFVATYENIYAASEILGIYPPHILSVLNKKKITTGRFLWFEKGYKPTKEDFIPERKSKPEKILNTILWKRLGQPLIDESNPPACMNLSLKNLPGERWKPFPGLEEYFNISNKGRVKRLNTWTQNVSQTFWKEHIISLLVKKSDSEKYFLYTKLSCNGKSYNIAITRILYYCFIEEFDLKDRHLVIVNKNDPQWDLDISKLTLQSVTNILTERNKLYATKLRTVLNSKEVFNNSLWEKLDKPRINKKSPPAVFDLNLRDLPDESWRPLPGFEGKYVISNKGRVKRLIGWRSGVEFYEEEQILSLKLKKTDSPYLYFNLRTNEGRFKKRLPRMLYYCFFEEFDLNDRTLWIINENETLWDMDLSKLSLRSMADALNERKTKT</sequence>
<protein>
    <recommendedName>
        <fullName evidence="1">NUMOD4 domain-containing protein</fullName>
    </recommendedName>
</protein>
<dbReference type="InterPro" id="IPR010902">
    <property type="entry name" value="NUMOD4"/>
</dbReference>
<evidence type="ECO:0000313" key="2">
    <source>
        <dbReference type="EMBL" id="REC76800.1"/>
    </source>
</evidence>
<evidence type="ECO:0000313" key="3">
    <source>
        <dbReference type="Proteomes" id="UP000257030"/>
    </source>
</evidence>
<gene>
    <name evidence="2" type="ORF">DRF60_12980</name>
</gene>
<dbReference type="SUPFAM" id="SSF54060">
    <property type="entry name" value="His-Me finger endonucleases"/>
    <property type="match status" value="2"/>
</dbReference>
<dbReference type="EMBL" id="QNUH01000010">
    <property type="protein sequence ID" value="REC76800.1"/>
    <property type="molecule type" value="Genomic_DNA"/>
</dbReference>
<dbReference type="Pfam" id="PF07463">
    <property type="entry name" value="NUMOD4"/>
    <property type="match status" value="3"/>
</dbReference>
<accession>A0A3D9DFK3</accession>
<comment type="caution">
    <text evidence="2">The sequence shown here is derived from an EMBL/GenBank/DDBJ whole genome shotgun (WGS) entry which is preliminary data.</text>
</comment>
<keyword evidence="3" id="KW-1185">Reference proteome</keyword>
<proteinExistence type="predicted"/>
<feature type="domain" description="NUMOD4" evidence="1">
    <location>
        <begin position="281"/>
        <end position="327"/>
    </location>
</feature>
<dbReference type="InterPro" id="IPR044925">
    <property type="entry name" value="His-Me_finger_sf"/>
</dbReference>
<feature type="domain" description="NUMOD4" evidence="1">
    <location>
        <begin position="448"/>
        <end position="503"/>
    </location>
</feature>
<dbReference type="GO" id="GO:0016788">
    <property type="term" value="F:hydrolase activity, acting on ester bonds"/>
    <property type="evidence" value="ECO:0007669"/>
    <property type="project" value="InterPro"/>
</dbReference>